<organism evidence="2">
    <name type="scientific">Paenibacillus sp. SYP-B3998</name>
    <dbReference type="NCBI Taxonomy" id="2678564"/>
    <lineage>
        <taxon>Bacteria</taxon>
        <taxon>Bacillati</taxon>
        <taxon>Bacillota</taxon>
        <taxon>Bacilli</taxon>
        <taxon>Bacillales</taxon>
        <taxon>Paenibacillaceae</taxon>
        <taxon>Paenibacillus</taxon>
    </lineage>
</organism>
<comment type="caution">
    <text evidence="2">The sequence shown here is derived from an EMBL/GenBank/DDBJ whole genome shotgun (WGS) entry which is preliminary data.</text>
</comment>
<evidence type="ECO:0000256" key="1">
    <source>
        <dbReference type="SAM" id="Phobius"/>
    </source>
</evidence>
<accession>A0A6G4A5F3</accession>
<sequence>MIKRLASLPQFKIIVSTAVCSLAFLYFLFGLELNIPLSVILVGLLYLGIHLLLVTYDPQVSLYEQTIKEANRKLNGIRHSVLYITDIRIKTQVTEIINITEQVLKYIQKKNTSMPLVRRMLTFYLDNTLEIVEKYASLQNQKYIDPSTMAIIKKIEDLITSIRINFESQLNKLLKNDLSEISIKMDVLKEILQMEEGQ</sequence>
<name>A0A6G4A5F3_9BACL</name>
<evidence type="ECO:0008006" key="3">
    <source>
        <dbReference type="Google" id="ProtNLM"/>
    </source>
</evidence>
<keyword evidence="1" id="KW-1133">Transmembrane helix</keyword>
<dbReference type="RefSeq" id="WP_163952779.1">
    <property type="nucleotide sequence ID" value="NZ_JAAIKC010000014.1"/>
</dbReference>
<dbReference type="Pfam" id="PF10112">
    <property type="entry name" value="Halogen_Hydrol"/>
    <property type="match status" value="1"/>
</dbReference>
<gene>
    <name evidence="2" type="ORF">GK047_24680</name>
</gene>
<keyword evidence="1" id="KW-0472">Membrane</keyword>
<reference evidence="2" key="1">
    <citation type="submission" date="2020-02" db="EMBL/GenBank/DDBJ databases">
        <authorList>
            <person name="Shen X.-R."/>
            <person name="Zhang Y.-X."/>
        </authorList>
    </citation>
    <scope>NUCLEOTIDE SEQUENCE</scope>
    <source>
        <strain evidence="2">SYP-B3998</strain>
    </source>
</reference>
<dbReference type="InterPro" id="IPR018770">
    <property type="entry name" value="ChloroindolylP_hydrolase"/>
</dbReference>
<feature type="transmembrane region" description="Helical" evidence="1">
    <location>
        <begin position="12"/>
        <end position="29"/>
    </location>
</feature>
<protein>
    <recommendedName>
        <fullName evidence="3">5-bromo-4-chloroindolyl phosphate hydrolase</fullName>
    </recommendedName>
</protein>
<feature type="transmembrane region" description="Helical" evidence="1">
    <location>
        <begin position="35"/>
        <end position="56"/>
    </location>
</feature>
<keyword evidence="1" id="KW-0812">Transmembrane</keyword>
<proteinExistence type="predicted"/>
<dbReference type="EMBL" id="JAAIKC010000014">
    <property type="protein sequence ID" value="NEW09174.1"/>
    <property type="molecule type" value="Genomic_DNA"/>
</dbReference>
<dbReference type="AlphaFoldDB" id="A0A6G4A5F3"/>
<evidence type="ECO:0000313" key="2">
    <source>
        <dbReference type="EMBL" id="NEW09174.1"/>
    </source>
</evidence>